<evidence type="ECO:0000256" key="2">
    <source>
        <dbReference type="ARBA" id="ARBA00012438"/>
    </source>
</evidence>
<dbReference type="PANTHER" id="PTHR24421:SF10">
    <property type="entry name" value="NITRATE_NITRITE SENSOR PROTEIN NARQ"/>
    <property type="match status" value="1"/>
</dbReference>
<keyword evidence="9" id="KW-0812">Transmembrane</keyword>
<keyword evidence="3" id="KW-0597">Phosphoprotein</keyword>
<evidence type="ECO:0000256" key="7">
    <source>
        <dbReference type="ARBA" id="ARBA00022840"/>
    </source>
</evidence>
<gene>
    <name evidence="11" type="ORF">BIFGAL_02965</name>
</gene>
<keyword evidence="6 11" id="KW-0418">Kinase</keyword>
<dbReference type="GO" id="GO:0000155">
    <property type="term" value="F:phosphorelay sensor kinase activity"/>
    <property type="evidence" value="ECO:0007669"/>
    <property type="project" value="InterPro"/>
</dbReference>
<sequence length="418" mass="45528">MVRNVTIGMTATMVCWMMETFAVQHQGGGIPMNVIMHIPAFAAAWLLATMSGIPMNLTFVCGLLLSICVGALGMLINSPKRQIGYAALSALCLWMPQWSVFIPVLAADATYASGLSEAQPRWRRYVGATPLIILVLLMALQPTAQWHEMMHDPTLLDMIWLVLLWGLAAGMVSYALARRTSQGDRMRMTADVQRERLRLSRANLNDMQTARAADMQRARMAERTRIAREIHDNVGHLLTSAIMMVQADQVVAATMGDDEHAQSFARVGATLDDAMTTIRRSVHDLRDEGTDFTAMVDDAVGVAADAALDVQLHNSVEHAPSQVAHCFAAIIRESLTNTIRHGTARHASVRINELPGLWQLVVQDDGGPSVGEHGDGTPGIGLLDIEERARVLGGQSLCGPHGEGWRVFVSIPKTTVSP</sequence>
<accession>D1NT54</accession>
<evidence type="ECO:0000256" key="5">
    <source>
        <dbReference type="ARBA" id="ARBA00022741"/>
    </source>
</evidence>
<evidence type="ECO:0000256" key="8">
    <source>
        <dbReference type="ARBA" id="ARBA00023012"/>
    </source>
</evidence>
<dbReference type="GO" id="GO:0046983">
    <property type="term" value="F:protein dimerization activity"/>
    <property type="evidence" value="ECO:0007669"/>
    <property type="project" value="InterPro"/>
</dbReference>
<organism evidence="11 12">
    <name type="scientific">Bifidobacterium gallicum DSM 20093 = LMG 11596</name>
    <dbReference type="NCBI Taxonomy" id="561180"/>
    <lineage>
        <taxon>Bacteria</taxon>
        <taxon>Bacillati</taxon>
        <taxon>Actinomycetota</taxon>
        <taxon>Actinomycetes</taxon>
        <taxon>Bifidobacteriales</taxon>
        <taxon>Bifidobacteriaceae</taxon>
        <taxon>Bifidobacterium</taxon>
    </lineage>
</organism>
<dbReference type="GO" id="GO:0016020">
    <property type="term" value="C:membrane"/>
    <property type="evidence" value="ECO:0007669"/>
    <property type="project" value="InterPro"/>
</dbReference>
<feature type="transmembrane region" description="Helical" evidence="9">
    <location>
        <begin position="30"/>
        <end position="48"/>
    </location>
</feature>
<evidence type="ECO:0000259" key="10">
    <source>
        <dbReference type="Pfam" id="PF07730"/>
    </source>
</evidence>
<protein>
    <recommendedName>
        <fullName evidence="2">histidine kinase</fullName>
        <ecNumber evidence="2">2.7.13.3</ecNumber>
    </recommendedName>
</protein>
<feature type="transmembrane region" description="Helical" evidence="9">
    <location>
        <begin position="55"/>
        <end position="76"/>
    </location>
</feature>
<keyword evidence="8" id="KW-0902">Two-component regulatory system</keyword>
<dbReference type="SUPFAM" id="SSF55874">
    <property type="entry name" value="ATPase domain of HSP90 chaperone/DNA topoisomerase II/histidine kinase"/>
    <property type="match status" value="1"/>
</dbReference>
<keyword evidence="9" id="KW-0472">Membrane</keyword>
<dbReference type="EC" id="2.7.13.3" evidence="2"/>
<dbReference type="Gene3D" id="3.30.565.10">
    <property type="entry name" value="Histidine kinase-like ATPase, C-terminal domain"/>
    <property type="match status" value="1"/>
</dbReference>
<evidence type="ECO:0000256" key="1">
    <source>
        <dbReference type="ARBA" id="ARBA00000085"/>
    </source>
</evidence>
<keyword evidence="4" id="KW-0808">Transferase</keyword>
<dbReference type="STRING" id="561180.BIFGAL_02965"/>
<dbReference type="Pfam" id="PF07730">
    <property type="entry name" value="HisKA_3"/>
    <property type="match status" value="1"/>
</dbReference>
<feature type="transmembrane region" description="Helical" evidence="9">
    <location>
        <begin position="82"/>
        <end position="105"/>
    </location>
</feature>
<dbReference type="CDD" id="cd16917">
    <property type="entry name" value="HATPase_UhpB-NarQ-NarX-like"/>
    <property type="match status" value="1"/>
</dbReference>
<comment type="caution">
    <text evidence="11">The sequence shown here is derived from an EMBL/GenBank/DDBJ whole genome shotgun (WGS) entry which is preliminary data.</text>
</comment>
<dbReference type="InterPro" id="IPR011712">
    <property type="entry name" value="Sig_transdc_His_kin_sub3_dim/P"/>
</dbReference>
<evidence type="ECO:0000256" key="4">
    <source>
        <dbReference type="ARBA" id="ARBA00022679"/>
    </source>
</evidence>
<evidence type="ECO:0000256" key="6">
    <source>
        <dbReference type="ARBA" id="ARBA00022777"/>
    </source>
</evidence>
<dbReference type="EMBL" id="ABXB03000001">
    <property type="protein sequence ID" value="EFA23856.1"/>
    <property type="molecule type" value="Genomic_DNA"/>
</dbReference>
<keyword evidence="9" id="KW-1133">Transmembrane helix</keyword>
<evidence type="ECO:0000313" key="11">
    <source>
        <dbReference type="EMBL" id="EFA23856.1"/>
    </source>
</evidence>
<keyword evidence="5" id="KW-0547">Nucleotide-binding</keyword>
<feature type="transmembrane region" description="Helical" evidence="9">
    <location>
        <begin position="158"/>
        <end position="177"/>
    </location>
</feature>
<evidence type="ECO:0000256" key="3">
    <source>
        <dbReference type="ARBA" id="ARBA00022553"/>
    </source>
</evidence>
<dbReference type="GO" id="GO:0005524">
    <property type="term" value="F:ATP binding"/>
    <property type="evidence" value="ECO:0007669"/>
    <property type="project" value="UniProtKB-KW"/>
</dbReference>
<dbReference type="eggNOG" id="COG4585">
    <property type="taxonomic scope" value="Bacteria"/>
</dbReference>
<feature type="domain" description="Signal transduction histidine kinase subgroup 3 dimerisation and phosphoacceptor" evidence="10">
    <location>
        <begin position="222"/>
        <end position="288"/>
    </location>
</feature>
<proteinExistence type="predicted"/>
<name>D1NT54_9BIFI</name>
<dbReference type="InterPro" id="IPR050482">
    <property type="entry name" value="Sensor_HK_TwoCompSys"/>
</dbReference>
<keyword evidence="7" id="KW-0067">ATP-binding</keyword>
<reference evidence="11 12" key="1">
    <citation type="submission" date="2009-11" db="EMBL/GenBank/DDBJ databases">
        <authorList>
            <person name="Weinstock G."/>
            <person name="Sodergren E."/>
            <person name="Clifton S."/>
            <person name="Fulton L."/>
            <person name="Fulton B."/>
            <person name="Courtney L."/>
            <person name="Fronick C."/>
            <person name="Harrison M."/>
            <person name="Strong C."/>
            <person name="Farmer C."/>
            <person name="Delahaunty K."/>
            <person name="Markovic C."/>
            <person name="Hall O."/>
            <person name="Minx P."/>
            <person name="Tomlinson C."/>
            <person name="Mitreva M."/>
            <person name="Nelson J."/>
            <person name="Hou S."/>
            <person name="Wollam A."/>
            <person name="Pepin K.H."/>
            <person name="Johnson M."/>
            <person name="Bhonagiri V."/>
            <person name="Nash W.E."/>
            <person name="Warren W."/>
            <person name="Chinwalla A."/>
            <person name="Mardis E.R."/>
            <person name="Wilson R.K."/>
        </authorList>
    </citation>
    <scope>NUCLEOTIDE SEQUENCE [LARGE SCALE GENOMIC DNA]</scope>
    <source>
        <strain evidence="11 12">DSM 20093</strain>
    </source>
</reference>
<feature type="transmembrane region" description="Helical" evidence="9">
    <location>
        <begin position="125"/>
        <end position="146"/>
    </location>
</feature>
<dbReference type="AlphaFoldDB" id="D1NT54"/>
<dbReference type="Proteomes" id="UP000003656">
    <property type="component" value="Unassembled WGS sequence"/>
</dbReference>
<dbReference type="PANTHER" id="PTHR24421">
    <property type="entry name" value="NITRATE/NITRITE SENSOR PROTEIN NARX-RELATED"/>
    <property type="match status" value="1"/>
</dbReference>
<evidence type="ECO:0000313" key="12">
    <source>
        <dbReference type="Proteomes" id="UP000003656"/>
    </source>
</evidence>
<dbReference type="InterPro" id="IPR036890">
    <property type="entry name" value="HATPase_C_sf"/>
</dbReference>
<evidence type="ECO:0000256" key="9">
    <source>
        <dbReference type="SAM" id="Phobius"/>
    </source>
</evidence>
<comment type="catalytic activity">
    <reaction evidence="1">
        <text>ATP + protein L-histidine = ADP + protein N-phospho-L-histidine.</text>
        <dbReference type="EC" id="2.7.13.3"/>
    </reaction>
</comment>
<dbReference type="Gene3D" id="1.20.5.1930">
    <property type="match status" value="1"/>
</dbReference>
<dbReference type="OrthoDB" id="227596at2"/>